<evidence type="ECO:0000256" key="1">
    <source>
        <dbReference type="SAM" id="MobiDB-lite"/>
    </source>
</evidence>
<name>A0AAW1VFC9_9CUCU</name>
<comment type="caution">
    <text evidence="2">The sequence shown here is derived from an EMBL/GenBank/DDBJ whole genome shotgun (WGS) entry which is preliminary data.</text>
</comment>
<dbReference type="EMBL" id="JARQZJ010000127">
    <property type="protein sequence ID" value="KAK9890960.1"/>
    <property type="molecule type" value="Genomic_DNA"/>
</dbReference>
<proteinExistence type="predicted"/>
<evidence type="ECO:0000313" key="3">
    <source>
        <dbReference type="Proteomes" id="UP001431783"/>
    </source>
</evidence>
<protein>
    <submittedName>
        <fullName evidence="2">Uncharacterized protein</fullName>
    </submittedName>
</protein>
<sequence>MSIKDRLKTAYEIVALNGDTTWTDSANTFQESNKKLYSRETQLNNIRILNDRPRTVKDSIPNSKLASYADYEYNEARELCYTKCIRKTQFEYLSKQVAKDERDEPWLLSDVDNLFIWFICCRNRTNIDWGAFQPCDEHGLKLSDPMEDEEVNVISPLLDANGFEEKKLKMSIISDKVKVIWNTPKDNLQQRYMAFARDIDLNINKLTGLQNSSSPYEHNNDQLLDEDSESMNDFDHLKDLASSFKEQNAWIAKCQTKIEEEDPQIEEVCQEVAKVGPLSSKRLYSAVLQGLSTTEALKKNEPSITVPHDQDTTESIHSALSSYATCCTSSISTVTVMNSNTQDSAGYDECSTVNKLIVQQDVKIQKSTSIQTNLKIFPKIKTNEVSSPPKPVNVITKESPQNNQDANLSSLNPVNYPLLTQSSMSYVNNYNYQFNASHYSNTFQNNCGCANTFSHTSQVITNRNMQAFQRPNPFIPNQYQYAQPVLMLQQNRTSVYPLAQPVAPPYYFQPLQQTRVMQRWIVPQNYSRPNMNQQNFPNTIQQHFVPSSPATWMGSTQQQLTPTTSQYYPDIQRTKAKPKKSTQPQISILKSKGRKPQEEGSMSTETTDSEALRRSLCANSNSTGLEISAPNVVQHKKLSSSPTVKVKTDFEEVVTKTVNLLFEDESHVPVTSTLSEELEIQALEQYCNSTDNVYQELERQAAEQYDDLSENSKGPPTRDVIFGGLSCFFACSIDVNV</sequence>
<dbReference type="AlphaFoldDB" id="A0AAW1VFC9"/>
<keyword evidence="3" id="KW-1185">Reference proteome</keyword>
<accession>A0AAW1VFC9</accession>
<organism evidence="2 3">
    <name type="scientific">Henosepilachna vigintioctopunctata</name>
    <dbReference type="NCBI Taxonomy" id="420089"/>
    <lineage>
        <taxon>Eukaryota</taxon>
        <taxon>Metazoa</taxon>
        <taxon>Ecdysozoa</taxon>
        <taxon>Arthropoda</taxon>
        <taxon>Hexapoda</taxon>
        <taxon>Insecta</taxon>
        <taxon>Pterygota</taxon>
        <taxon>Neoptera</taxon>
        <taxon>Endopterygota</taxon>
        <taxon>Coleoptera</taxon>
        <taxon>Polyphaga</taxon>
        <taxon>Cucujiformia</taxon>
        <taxon>Coccinelloidea</taxon>
        <taxon>Coccinellidae</taxon>
        <taxon>Epilachninae</taxon>
        <taxon>Epilachnini</taxon>
        <taxon>Henosepilachna</taxon>
    </lineage>
</organism>
<dbReference type="Proteomes" id="UP001431783">
    <property type="component" value="Unassembled WGS sequence"/>
</dbReference>
<evidence type="ECO:0000313" key="2">
    <source>
        <dbReference type="EMBL" id="KAK9890960.1"/>
    </source>
</evidence>
<feature type="region of interest" description="Disordered" evidence="1">
    <location>
        <begin position="573"/>
        <end position="612"/>
    </location>
</feature>
<reference evidence="2 3" key="1">
    <citation type="submission" date="2023-03" db="EMBL/GenBank/DDBJ databases">
        <title>Genome insight into feeding habits of ladybird beetles.</title>
        <authorList>
            <person name="Li H.-S."/>
            <person name="Huang Y.-H."/>
            <person name="Pang H."/>
        </authorList>
    </citation>
    <scope>NUCLEOTIDE SEQUENCE [LARGE SCALE GENOMIC DNA]</scope>
    <source>
        <strain evidence="2">SYSU_2023b</strain>
        <tissue evidence="2">Whole body</tissue>
    </source>
</reference>
<gene>
    <name evidence="2" type="ORF">WA026_013298</name>
</gene>